<dbReference type="Pfam" id="PF04992">
    <property type="entry name" value="RNA_pol_Rpb1_6"/>
    <property type="match status" value="1"/>
</dbReference>
<dbReference type="Pfam" id="PF04998">
    <property type="entry name" value="RNA_pol_Rpb1_5"/>
    <property type="match status" value="2"/>
</dbReference>
<dbReference type="Gene3D" id="3.10.28.10">
    <property type="entry name" value="Homing endonucleases"/>
    <property type="match status" value="1"/>
</dbReference>
<dbReference type="InterPro" id="IPR044893">
    <property type="entry name" value="RNA_pol_Rpb1_clamp_domain"/>
</dbReference>
<name>A0A6C0EE39_9ZZZZ</name>
<keyword evidence="11" id="KW-0651">Protein splicing</keyword>
<evidence type="ECO:0000256" key="13">
    <source>
        <dbReference type="ARBA" id="ARBA00023163"/>
    </source>
</evidence>
<reference evidence="17" key="1">
    <citation type="journal article" date="2020" name="Nature">
        <title>Giant virus diversity and host interactions through global metagenomics.</title>
        <authorList>
            <person name="Schulz F."/>
            <person name="Roux S."/>
            <person name="Paez-Espino D."/>
            <person name="Jungbluth S."/>
            <person name="Walsh D.A."/>
            <person name="Denef V.J."/>
            <person name="McMahon K.D."/>
            <person name="Konstantinidis K.T."/>
            <person name="Eloe-Fadrosh E.A."/>
            <person name="Kyrpides N.C."/>
            <person name="Woyke T."/>
        </authorList>
    </citation>
    <scope>NUCLEOTIDE SEQUENCE</scope>
    <source>
        <strain evidence="17">GVMAG-M-3300023179-2</strain>
    </source>
</reference>
<dbReference type="InterPro" id="IPR006592">
    <property type="entry name" value="RNA_pol_N"/>
</dbReference>
<dbReference type="Gene3D" id="6.10.250.2940">
    <property type="match status" value="1"/>
</dbReference>
<dbReference type="InterPro" id="IPR007083">
    <property type="entry name" value="RNA_pol_Rpb1_4"/>
</dbReference>
<dbReference type="Pfam" id="PF05000">
    <property type="entry name" value="RNA_pol_Rpb1_4"/>
    <property type="match status" value="1"/>
</dbReference>
<dbReference type="Gene3D" id="1.10.150.390">
    <property type="match status" value="1"/>
</dbReference>
<dbReference type="Gene3D" id="6.20.50.80">
    <property type="match status" value="1"/>
</dbReference>
<dbReference type="InterPro" id="IPR038120">
    <property type="entry name" value="Rpb1_funnel_sf"/>
</dbReference>
<proteinExistence type="inferred from homology"/>
<dbReference type="SUPFAM" id="SSF51294">
    <property type="entry name" value="Hedgehog/intein (Hint) domain"/>
    <property type="match status" value="1"/>
</dbReference>
<evidence type="ECO:0000256" key="8">
    <source>
        <dbReference type="ARBA" id="ARBA00022813"/>
    </source>
</evidence>
<dbReference type="InterPro" id="IPR004860">
    <property type="entry name" value="LAGLIDADG_dom"/>
</dbReference>
<dbReference type="GO" id="GO:0003677">
    <property type="term" value="F:DNA binding"/>
    <property type="evidence" value="ECO:0007669"/>
    <property type="project" value="UniProtKB-KW"/>
</dbReference>
<dbReference type="GO" id="GO:0016539">
    <property type="term" value="P:intein-mediated protein splicing"/>
    <property type="evidence" value="ECO:0007669"/>
    <property type="project" value="InterPro"/>
</dbReference>
<dbReference type="SUPFAM" id="SSF55608">
    <property type="entry name" value="Homing endonucleases"/>
    <property type="match status" value="1"/>
</dbReference>
<dbReference type="NCBIfam" id="TIGR01443">
    <property type="entry name" value="intein_Cterm"/>
    <property type="match status" value="1"/>
</dbReference>
<dbReference type="Gene3D" id="2.40.40.20">
    <property type="match status" value="1"/>
</dbReference>
<dbReference type="Pfam" id="PF00623">
    <property type="entry name" value="RNA_pol_Rpb1_2"/>
    <property type="match status" value="1"/>
</dbReference>
<keyword evidence="9" id="KW-0862">Zinc</keyword>
<keyword evidence="6" id="KW-0548">Nucleotidyltransferase</keyword>
<dbReference type="InterPro" id="IPR045867">
    <property type="entry name" value="DNA-dir_RpoC_beta_prime"/>
</dbReference>
<keyword evidence="10" id="KW-0460">Magnesium</keyword>
<dbReference type="InterPro" id="IPR004042">
    <property type="entry name" value="Intein_endonuc_central"/>
</dbReference>
<evidence type="ECO:0000256" key="6">
    <source>
        <dbReference type="ARBA" id="ARBA00022695"/>
    </source>
</evidence>
<dbReference type="Gene3D" id="2.170.16.10">
    <property type="entry name" value="Hedgehog/Intein (Hint) domain"/>
    <property type="match status" value="3"/>
</dbReference>
<evidence type="ECO:0000256" key="4">
    <source>
        <dbReference type="ARBA" id="ARBA00022478"/>
    </source>
</evidence>
<evidence type="ECO:0000256" key="3">
    <source>
        <dbReference type="ARBA" id="ARBA00016625"/>
    </source>
</evidence>
<dbReference type="SMART" id="SM00663">
    <property type="entry name" value="RPOLA_N"/>
    <property type="match status" value="1"/>
</dbReference>
<evidence type="ECO:0000256" key="11">
    <source>
        <dbReference type="ARBA" id="ARBA00023000"/>
    </source>
</evidence>
<dbReference type="GO" id="GO:0046872">
    <property type="term" value="F:metal ion binding"/>
    <property type="evidence" value="ECO:0007669"/>
    <property type="project" value="UniProtKB-KW"/>
</dbReference>
<dbReference type="InterPro" id="IPR042102">
    <property type="entry name" value="RNA_pol_Rpb1_3_sf"/>
</dbReference>
<comment type="similarity">
    <text evidence="1">Belongs to the RNA polymerase beta' chain family.</text>
</comment>
<feature type="domain" description="DOD-type homing endonuclease" evidence="16">
    <location>
        <begin position="981"/>
        <end position="1109"/>
    </location>
</feature>
<dbReference type="PANTHER" id="PTHR19376:SF32">
    <property type="entry name" value="DNA-DIRECTED RNA POLYMERASE III SUBUNIT RPC1"/>
    <property type="match status" value="1"/>
</dbReference>
<dbReference type="InterPro" id="IPR006142">
    <property type="entry name" value="INTEIN"/>
</dbReference>
<evidence type="ECO:0000256" key="15">
    <source>
        <dbReference type="ARBA" id="ARBA00073930"/>
    </source>
</evidence>
<evidence type="ECO:0000313" key="17">
    <source>
        <dbReference type="EMBL" id="QHT27002.1"/>
    </source>
</evidence>
<dbReference type="Pfam" id="PF14890">
    <property type="entry name" value="Intein_splicing"/>
    <property type="match status" value="1"/>
</dbReference>
<keyword evidence="7" id="KW-0479">Metal-binding</keyword>
<evidence type="ECO:0000259" key="16">
    <source>
        <dbReference type="PROSITE" id="PS50819"/>
    </source>
</evidence>
<dbReference type="Gene3D" id="4.10.860.120">
    <property type="entry name" value="RNA polymerase II, clamp domain"/>
    <property type="match status" value="1"/>
</dbReference>
<evidence type="ECO:0000256" key="2">
    <source>
        <dbReference type="ARBA" id="ARBA00012418"/>
    </source>
</evidence>
<dbReference type="EMBL" id="MN739807">
    <property type="protein sequence ID" value="QHT27002.1"/>
    <property type="molecule type" value="Genomic_DNA"/>
</dbReference>
<keyword evidence="5" id="KW-0808">Transferase</keyword>
<dbReference type="PANTHER" id="PTHR19376">
    <property type="entry name" value="DNA-DIRECTED RNA POLYMERASE"/>
    <property type="match status" value="1"/>
</dbReference>
<dbReference type="InterPro" id="IPR003586">
    <property type="entry name" value="Hint_dom_C"/>
</dbReference>
<dbReference type="InterPro" id="IPR038593">
    <property type="entry name" value="RNA_pol_Rpb1_7_sf"/>
</dbReference>
<protein>
    <recommendedName>
        <fullName evidence="3">DNA-directed RNA polymerase II subunit RPB1</fullName>
        <ecNumber evidence="2">2.7.7.6</ecNumber>
    </recommendedName>
    <alternativeName>
        <fullName evidence="15">DNA-directed RNA polymerase II subunit rpb1</fullName>
    </alternativeName>
</protein>
<feature type="domain" description="DOD-type homing endonuclease" evidence="16">
    <location>
        <begin position="1617"/>
        <end position="1752"/>
    </location>
</feature>
<dbReference type="CDD" id="cd00081">
    <property type="entry name" value="Hint"/>
    <property type="match status" value="2"/>
</dbReference>
<evidence type="ECO:0000256" key="5">
    <source>
        <dbReference type="ARBA" id="ARBA00022679"/>
    </source>
</evidence>
<organism evidence="17">
    <name type="scientific">viral metagenome</name>
    <dbReference type="NCBI Taxonomy" id="1070528"/>
    <lineage>
        <taxon>unclassified sequences</taxon>
        <taxon>metagenomes</taxon>
        <taxon>organismal metagenomes</taxon>
    </lineage>
</organism>
<evidence type="ECO:0000256" key="10">
    <source>
        <dbReference type="ARBA" id="ARBA00022842"/>
    </source>
</evidence>
<dbReference type="InterPro" id="IPR007080">
    <property type="entry name" value="RNA_pol_Rpb1_1"/>
</dbReference>
<dbReference type="FunFam" id="4.10.860.120:FF:000003">
    <property type="entry name" value="DNA-directed RNA polymerase subunit"/>
    <property type="match status" value="1"/>
</dbReference>
<evidence type="ECO:0000256" key="7">
    <source>
        <dbReference type="ARBA" id="ARBA00022723"/>
    </source>
</evidence>
<dbReference type="InterPro" id="IPR007081">
    <property type="entry name" value="RNA_pol_Rpb1_5"/>
</dbReference>
<dbReference type="Pfam" id="PF04997">
    <property type="entry name" value="RNA_pol_Rpb1_1"/>
    <property type="match status" value="1"/>
</dbReference>
<keyword evidence="12" id="KW-0238">DNA-binding</keyword>
<dbReference type="InterPro" id="IPR007066">
    <property type="entry name" value="RNA_pol_Rpb1_3"/>
</dbReference>
<evidence type="ECO:0000256" key="12">
    <source>
        <dbReference type="ARBA" id="ARBA00023125"/>
    </source>
</evidence>
<dbReference type="SMART" id="SM00305">
    <property type="entry name" value="HintC"/>
    <property type="match status" value="1"/>
</dbReference>
<dbReference type="InterPro" id="IPR030934">
    <property type="entry name" value="Intein_C"/>
</dbReference>
<evidence type="ECO:0000256" key="9">
    <source>
        <dbReference type="ARBA" id="ARBA00022833"/>
    </source>
</evidence>
<evidence type="ECO:0000256" key="14">
    <source>
        <dbReference type="ARBA" id="ARBA00048552"/>
    </source>
</evidence>
<dbReference type="GO" id="GO:0004519">
    <property type="term" value="F:endonuclease activity"/>
    <property type="evidence" value="ECO:0007669"/>
    <property type="project" value="InterPro"/>
</dbReference>
<sequence>MSINLTYYHEDVKRIDKIEFSIYRNKDVKQYSAVSDDPFGIDLAESYENYEPKKGGLVDLRLGTCDIYLQCSTCGENSLNCPGHFGHTDLAEPVFHFGFLNHLKNILQCICHKCSNLLIEKSDVQFKRALNKKSEMRFKEIKNLTKNVNYCFTCGVPVPKVKREVKDNGSIKIVIERVLNTSNNNEVEDLQAFSKKIKESLSPRECYNILRNVSDNDCYLLGFNPKMQRPEDLIIEKFPIPPVIIRPTAKVDFMSAATMEDGLTLKLSDIITANKRVRQQIERETLSNELSSFNQEIINLLQYHVATFYDNESLSLPRTEFKSGGRSTKSISDNIKGKQGRVRNNLMGKRVDFSARTVITPDPYINIDQVGIPKKIAMELTIPEEVTPYNIKYLNGLIKNGRNIYPGANFVLRVNYRDGKPEVQKIDLKYRKKSIRLKLDDIVERHCVDGDYVLFNRQPTLHKPSMMGHKIQVIDRDDLSTFRMNVSVCKPYNADFDGDEMNIHLAQSIQARNEIKRISNVKYQIISAKDSSPIIGCEQDTLSGAYMLTDPNVKIIGWELANILANTSNTNMNIDMNKEYTGHEVFSFIIPSGINITLKSDNKIKLEIINGKLISGYLNKSLLSTSKNSIIQFIWDKYGPNKTSKFIDDAQKLILNYLLMRGQTVGFKDTVIDDEMQNKIQQMIYNEILKSKYTITQFENDIEQLSLDIIEKTLADDLNTVQANIGKILQEYLNADNFFWTCAVSGAKGSSTNLAKIIGLLGQQTLAGSRIKKSIEGRSLIYFHKDDDTPEARGFIKNSYLSGLRGFEFFISSATGREGLIDTAIRSVSWETPIIIIENNKPMYVKIGEWIDNLIDNNTTSVKYENKLNMELLEINNVYISTTDYLGNVTWGNISAVTKHDPGDELYEIITISGRKVIVTKTKSLLIWNNELKEFREKFTSDIIIGDFVPVTAELCDPPKILNYIKLDNYKFNLDYQNGILIGLYLSIGEIITSHDIEFIDKLHYKLIKFNNLNNDCKKFIINWCNTYKLNYEIIENNAFIFSDLISEYLDDIKTFPKEIYLSSAEFIKGIITGYSTFSLEVNDKDIQIKFKNEQSMHEFNFLLNRIGIYSNIIDKTVTIYNEYIELFNKNIILLDNNKNNEISKLHIAKTKLKFNNVILDQIIEINKIDVNLHKKMYDLTIPSTFNFSLANGLQVRDTAQTGYIQRQLIKGLEDLSIKYDGTNRNAKGIIIQTIYGENGINQATQTEIQLNILLMNNKDIEKNLCFTNDQLKKLEKVSFKSLKNDKQIKMSLKDLTDSNNKHISKLISFRDQLREIQAKALINYKIIEEKYALPVNLYRITQDYSNKKECLELNPDEILEAIEDFLIDYDNRLIISLKKNDKLLKNDDRCLKFILEVALNEYLSPAKCIFEYGLSKLDFIKMMQEIKMNFIKAIIEPGEMVGIIAAQSIGEPTSQMSQCKASEIKVIIKKNKTINFKTKKIGNFCDELIKKYPKLTFDTGHENSVETDLSSLEEEYYIVGVDKYEKTHWNRISHISRHPVNGNMMKITTKSGRTTSSTLSHSHLIRSNQTVEPILGADLRVGMRIPVAKYIDNTFIKKYIKIDDETYKLDYLFGWFIGAYLAEGNINNNQINITNISEHFINNTKLFAERFNKEVNIRKYQGEYGPGVTTCFSLKPLAEFLLDSCGTGSFVKCVPDFAFTAPNEFKAGLIQAYIDGDGNYNTSNTHYQIRVCSRSEQLAKDISLLLSYFGLFCSIKSTQIKGSKMYNLAMSARYAPLFKKHIGTLVHTEKLDEIVAYAERDDTHNLSDEIDKINGLGDIIAKCGKELQLEGQSRNYGRWKKKESIGRRTLIKYIEIFEAHKDKNKIINELQILNQAANSDVIWDEIKEIEIYTPDQTDYVYDFTVPANQTFMVDNGIIVHNTLNTKHFAGMASKSSANMGVNRIQELLHYSKNIKTPQMVIYFNEPYNTDRVKLNKIVSYFKHLTIRQLVSNVEVFYDLCLNDDLSKMIKSDNVGSPFFVNNQKAEINSLPFIFRIKLDIEKMLDKETTMLDIKTKFISHWYKNYTNLKNLKKVEKEVISRINRCAILSNNISDVDQYIHIRFSMNTFNYTVITDFLKMIIDDITLKGIENINNIDVIQEMHTTYNKETGDIVVGKEYVVYTAGINIHKLKYMKGIDFSRTKCNDIDTILKLYGIEATRQILLHELSLTYQAGGCNINNNHLSLLIDQMCHLGEIISIDRHGLSKIEMDTIAKASFEKTMDHFVNAAIFNEKDHMKSISSRIAVGRVIAGGTGCFDLLLDTKKLENSEYIEDETGGRITYVPLEEEPLIKDIIKYNNGKHDFFIP</sequence>
<dbReference type="PRINTS" id="PR00379">
    <property type="entry name" value="INTEIN"/>
</dbReference>
<dbReference type="EC" id="2.7.7.6" evidence="2"/>
<dbReference type="PROSITE" id="PS50819">
    <property type="entry name" value="INTEIN_ENDONUCLEASE"/>
    <property type="match status" value="2"/>
</dbReference>
<dbReference type="PROSITE" id="PS50818">
    <property type="entry name" value="INTEIN_C_TER"/>
    <property type="match status" value="1"/>
</dbReference>
<keyword evidence="4" id="KW-0240">DNA-directed RNA polymerase</keyword>
<dbReference type="Gene3D" id="1.10.274.100">
    <property type="entry name" value="RNA polymerase Rpb1, domain 3"/>
    <property type="match status" value="1"/>
</dbReference>
<dbReference type="Gene3D" id="3.30.1490.180">
    <property type="entry name" value="RNA polymerase ii"/>
    <property type="match status" value="1"/>
</dbReference>
<dbReference type="InterPro" id="IPR007075">
    <property type="entry name" value="RNA_pol_Rpb1_6"/>
</dbReference>
<dbReference type="GO" id="GO:0006351">
    <property type="term" value="P:DNA-templated transcription"/>
    <property type="evidence" value="ECO:0007669"/>
    <property type="project" value="InterPro"/>
</dbReference>
<keyword evidence="13" id="KW-0804">Transcription</keyword>
<dbReference type="SUPFAM" id="SSF64484">
    <property type="entry name" value="beta and beta-prime subunits of DNA dependent RNA-polymerase"/>
    <property type="match status" value="3"/>
</dbReference>
<dbReference type="InterPro" id="IPR027434">
    <property type="entry name" value="Homing_endonucl"/>
</dbReference>
<dbReference type="Pfam" id="PF14528">
    <property type="entry name" value="LAGLIDADG_3"/>
    <property type="match status" value="1"/>
</dbReference>
<dbReference type="Gene3D" id="1.10.132.30">
    <property type="match status" value="1"/>
</dbReference>
<comment type="catalytic activity">
    <reaction evidence="14">
        <text>RNA(n) + a ribonucleoside 5'-triphosphate = RNA(n+1) + diphosphate</text>
        <dbReference type="Rhea" id="RHEA:21248"/>
        <dbReference type="Rhea" id="RHEA-COMP:14527"/>
        <dbReference type="Rhea" id="RHEA-COMP:17342"/>
        <dbReference type="ChEBI" id="CHEBI:33019"/>
        <dbReference type="ChEBI" id="CHEBI:61557"/>
        <dbReference type="ChEBI" id="CHEBI:140395"/>
        <dbReference type="EC" id="2.7.7.6"/>
    </reaction>
</comment>
<dbReference type="Pfam" id="PF04983">
    <property type="entry name" value="RNA_pol_Rpb1_3"/>
    <property type="match status" value="1"/>
</dbReference>
<keyword evidence="8" id="KW-0068">Autocatalytic cleavage</keyword>
<dbReference type="FunFam" id="2.40.40.20:FF:000019">
    <property type="entry name" value="DNA-directed RNA polymerase II subunit RPB1"/>
    <property type="match status" value="1"/>
</dbReference>
<dbReference type="Gene3D" id="3.30.1360.140">
    <property type="match status" value="1"/>
</dbReference>
<accession>A0A6C0EE39</accession>
<dbReference type="InterPro" id="IPR036844">
    <property type="entry name" value="Hint_dom_sf"/>
</dbReference>
<evidence type="ECO:0000256" key="1">
    <source>
        <dbReference type="ARBA" id="ARBA00006460"/>
    </source>
</evidence>
<dbReference type="GO" id="GO:0000428">
    <property type="term" value="C:DNA-directed RNA polymerase complex"/>
    <property type="evidence" value="ECO:0007669"/>
    <property type="project" value="UniProtKB-KW"/>
</dbReference>
<dbReference type="GO" id="GO:0003899">
    <property type="term" value="F:DNA-directed RNA polymerase activity"/>
    <property type="evidence" value="ECO:0007669"/>
    <property type="project" value="UniProtKB-EC"/>
</dbReference>
<dbReference type="InterPro" id="IPR000722">
    <property type="entry name" value="RNA_pol_asu"/>
</dbReference>